<dbReference type="InterPro" id="IPR007867">
    <property type="entry name" value="GMC_OxRtase_C"/>
</dbReference>
<evidence type="ECO:0000256" key="5">
    <source>
        <dbReference type="PIRSR" id="PIRSR000137-2"/>
    </source>
</evidence>
<protein>
    <submittedName>
        <fullName evidence="9">Choline dehydrogenase</fullName>
    </submittedName>
</protein>
<dbReference type="RefSeq" id="WP_203975949.1">
    <property type="nucleotide sequence ID" value="NZ_BOOQ01000024.1"/>
</dbReference>
<evidence type="ECO:0000313" key="10">
    <source>
        <dbReference type="Proteomes" id="UP000644610"/>
    </source>
</evidence>
<sequence>MDTGVYDHIVVGAGSAGCVLAARLSEDSGTRVLLVEAGGPYSAEIAEKIASPLAWPELLDSTACWGDTTVTQRATGTSTLIARGRGLGGSSAINAMMFARGHRSGYDAWEAAGAAGWAYADLLPYFRRSETAPHRDPAVRGTDGPLTPMPADPLSPLILAGLEAAAQCGHPTARDVSSGLEEGFGHPDWNIVDGRRQSATDAYLAPDVRARTNLRIVGGALVHRLIIEQGRCTGIVYAPPDAPGTLATVRSRRDVVLTAGALGSAQLLLLSGVGPREHLRSLGIPVVHDAPEVGANLRDHPVSNLVYRAAKPVPSAGNQRSEAWGFCRSPYATDGPDHQILLVDAPGHRSLGLGQAYSMSVVLARPASRGTVRLASADPLTPPLVDPRYLQDGDDLKIMVAGVRTARRIGTAPSLAPWCHSEVAPGRGADTDEELAAFVRDELGSINHPAGTCRLGTDERSVVDTALRVRGIEGLRIADASIMPGALVGFPNATVYAIAERAAQLLRDAPAPGGNVATLRDGSHHGMSEGVGE</sequence>
<evidence type="ECO:0000256" key="1">
    <source>
        <dbReference type="ARBA" id="ARBA00001974"/>
    </source>
</evidence>
<organism evidence="9 10">
    <name type="scientific">Planotetraspora silvatica</name>
    <dbReference type="NCBI Taxonomy" id="234614"/>
    <lineage>
        <taxon>Bacteria</taxon>
        <taxon>Bacillati</taxon>
        <taxon>Actinomycetota</taxon>
        <taxon>Actinomycetes</taxon>
        <taxon>Streptosporangiales</taxon>
        <taxon>Streptosporangiaceae</taxon>
        <taxon>Planotetraspora</taxon>
    </lineage>
</organism>
<feature type="binding site" evidence="5">
    <location>
        <position position="222"/>
    </location>
    <ligand>
        <name>FAD</name>
        <dbReference type="ChEBI" id="CHEBI:57692"/>
    </ligand>
</feature>
<dbReference type="SUPFAM" id="SSF51905">
    <property type="entry name" value="FAD/NAD(P)-binding domain"/>
    <property type="match status" value="1"/>
</dbReference>
<dbReference type="Gene3D" id="3.30.560.10">
    <property type="entry name" value="Glucose Oxidase, domain 3"/>
    <property type="match status" value="1"/>
</dbReference>
<dbReference type="Pfam" id="PF00732">
    <property type="entry name" value="GMC_oxred_N"/>
    <property type="match status" value="1"/>
</dbReference>
<dbReference type="EMBL" id="BOOQ01000024">
    <property type="protein sequence ID" value="GII47439.1"/>
    <property type="molecule type" value="Genomic_DNA"/>
</dbReference>
<keyword evidence="10" id="KW-1185">Reference proteome</keyword>
<dbReference type="PROSITE" id="PS00623">
    <property type="entry name" value="GMC_OXRED_1"/>
    <property type="match status" value="1"/>
</dbReference>
<evidence type="ECO:0000259" key="8">
    <source>
        <dbReference type="PROSITE" id="PS00623"/>
    </source>
</evidence>
<comment type="caution">
    <text evidence="9">The sequence shown here is derived from an EMBL/GenBank/DDBJ whole genome shotgun (WGS) entry which is preliminary data.</text>
</comment>
<dbReference type="PANTHER" id="PTHR11552">
    <property type="entry name" value="GLUCOSE-METHANOL-CHOLINE GMC OXIDOREDUCTASE"/>
    <property type="match status" value="1"/>
</dbReference>
<dbReference type="PANTHER" id="PTHR11552:SF147">
    <property type="entry name" value="CHOLINE DEHYDROGENASE, MITOCHONDRIAL"/>
    <property type="match status" value="1"/>
</dbReference>
<dbReference type="Gene3D" id="3.50.50.60">
    <property type="entry name" value="FAD/NAD(P)-binding domain"/>
    <property type="match status" value="1"/>
</dbReference>
<dbReference type="InterPro" id="IPR000172">
    <property type="entry name" value="GMC_OxRdtase_N"/>
</dbReference>
<feature type="region of interest" description="Disordered" evidence="7">
    <location>
        <begin position="511"/>
        <end position="533"/>
    </location>
</feature>
<evidence type="ECO:0000256" key="3">
    <source>
        <dbReference type="ARBA" id="ARBA00022630"/>
    </source>
</evidence>
<accession>A0A8J3UKE2</accession>
<keyword evidence="3 6" id="KW-0285">Flavoprotein</keyword>
<feature type="domain" description="Glucose-methanol-choline oxidoreductase N-terminal" evidence="8">
    <location>
        <begin position="84"/>
        <end position="107"/>
    </location>
</feature>
<evidence type="ECO:0000256" key="7">
    <source>
        <dbReference type="SAM" id="MobiDB-lite"/>
    </source>
</evidence>
<evidence type="ECO:0000256" key="2">
    <source>
        <dbReference type="ARBA" id="ARBA00010790"/>
    </source>
</evidence>
<proteinExistence type="inferred from homology"/>
<evidence type="ECO:0000256" key="4">
    <source>
        <dbReference type="ARBA" id="ARBA00022827"/>
    </source>
</evidence>
<dbReference type="AlphaFoldDB" id="A0A8J3UKE2"/>
<dbReference type="SUPFAM" id="SSF54373">
    <property type="entry name" value="FAD-linked reductases, C-terminal domain"/>
    <property type="match status" value="1"/>
</dbReference>
<dbReference type="GO" id="GO:0050660">
    <property type="term" value="F:flavin adenine dinucleotide binding"/>
    <property type="evidence" value="ECO:0007669"/>
    <property type="project" value="InterPro"/>
</dbReference>
<dbReference type="InterPro" id="IPR012132">
    <property type="entry name" value="GMC_OxRdtase"/>
</dbReference>
<evidence type="ECO:0000313" key="9">
    <source>
        <dbReference type="EMBL" id="GII47439.1"/>
    </source>
</evidence>
<reference evidence="9" key="1">
    <citation type="submission" date="2021-01" db="EMBL/GenBank/DDBJ databases">
        <title>Whole genome shotgun sequence of Planotetraspora silvatica NBRC 100141.</title>
        <authorList>
            <person name="Komaki H."/>
            <person name="Tamura T."/>
        </authorList>
    </citation>
    <scope>NUCLEOTIDE SEQUENCE</scope>
    <source>
        <strain evidence="9">NBRC 100141</strain>
    </source>
</reference>
<gene>
    <name evidence="9" type="ORF">Psi02_38630</name>
</gene>
<dbReference type="InterPro" id="IPR036188">
    <property type="entry name" value="FAD/NAD-bd_sf"/>
</dbReference>
<dbReference type="PIRSF" id="PIRSF000137">
    <property type="entry name" value="Alcohol_oxidase"/>
    <property type="match status" value="1"/>
</dbReference>
<name>A0A8J3UKE2_9ACTN</name>
<comment type="similarity">
    <text evidence="2 6">Belongs to the GMC oxidoreductase family.</text>
</comment>
<dbReference type="Proteomes" id="UP000644610">
    <property type="component" value="Unassembled WGS sequence"/>
</dbReference>
<dbReference type="GO" id="GO:0016614">
    <property type="term" value="F:oxidoreductase activity, acting on CH-OH group of donors"/>
    <property type="evidence" value="ECO:0007669"/>
    <property type="project" value="InterPro"/>
</dbReference>
<dbReference type="Pfam" id="PF05199">
    <property type="entry name" value="GMC_oxred_C"/>
    <property type="match status" value="1"/>
</dbReference>
<keyword evidence="4 5" id="KW-0274">FAD</keyword>
<comment type="cofactor">
    <cofactor evidence="1 5">
        <name>FAD</name>
        <dbReference type="ChEBI" id="CHEBI:57692"/>
    </cofactor>
</comment>
<evidence type="ECO:0000256" key="6">
    <source>
        <dbReference type="RuleBase" id="RU003968"/>
    </source>
</evidence>